<accession>A0AAE0R0D1</accession>
<gene>
    <name evidence="1" type="ORF">QTP70_027372</name>
</gene>
<keyword evidence="2" id="KW-1185">Reference proteome</keyword>
<protein>
    <submittedName>
        <fullName evidence="1">Uncharacterized protein</fullName>
    </submittedName>
</protein>
<evidence type="ECO:0000313" key="2">
    <source>
        <dbReference type="Proteomes" id="UP001274896"/>
    </source>
</evidence>
<dbReference type="Proteomes" id="UP001274896">
    <property type="component" value="Unassembled WGS sequence"/>
</dbReference>
<feature type="non-terminal residue" evidence="1">
    <location>
        <position position="1"/>
    </location>
</feature>
<reference evidence="1" key="1">
    <citation type="submission" date="2023-06" db="EMBL/GenBank/DDBJ databases">
        <title>Male Hemibagrus guttatus genome.</title>
        <authorList>
            <person name="Bian C."/>
        </authorList>
    </citation>
    <scope>NUCLEOTIDE SEQUENCE</scope>
    <source>
        <strain evidence="1">Male_cb2023</strain>
        <tissue evidence="1">Muscle</tissue>
    </source>
</reference>
<dbReference type="AlphaFoldDB" id="A0AAE0R0D1"/>
<proteinExistence type="predicted"/>
<comment type="caution">
    <text evidence="1">The sequence shown here is derived from an EMBL/GenBank/DDBJ whole genome shotgun (WGS) entry which is preliminary data.</text>
</comment>
<name>A0AAE0R0D1_9TELE</name>
<sequence length="120" mass="13227">SLKVCCGIWHQDVSTDPLNPIGDMSQSNIYMDGRTQGFPAEHCPKHDTDSAGLPSSHSASWCHVFPRTSINIFSNLSKSVGSEHMASHHSLAVHDPVASSPPFQKSNNLMKIQYNSFYQI</sequence>
<evidence type="ECO:0000313" key="1">
    <source>
        <dbReference type="EMBL" id="KAK3538013.1"/>
    </source>
</evidence>
<organism evidence="1 2">
    <name type="scientific">Hemibagrus guttatus</name>
    <dbReference type="NCBI Taxonomy" id="175788"/>
    <lineage>
        <taxon>Eukaryota</taxon>
        <taxon>Metazoa</taxon>
        <taxon>Chordata</taxon>
        <taxon>Craniata</taxon>
        <taxon>Vertebrata</taxon>
        <taxon>Euteleostomi</taxon>
        <taxon>Actinopterygii</taxon>
        <taxon>Neopterygii</taxon>
        <taxon>Teleostei</taxon>
        <taxon>Ostariophysi</taxon>
        <taxon>Siluriformes</taxon>
        <taxon>Bagridae</taxon>
        <taxon>Hemibagrus</taxon>
    </lineage>
</organism>
<dbReference type="EMBL" id="JAUCMX010000008">
    <property type="protein sequence ID" value="KAK3538013.1"/>
    <property type="molecule type" value="Genomic_DNA"/>
</dbReference>